<comment type="caution">
    <text evidence="5">The sequence shown here is derived from an EMBL/GenBank/DDBJ whole genome shotgun (WGS) entry which is preliminary data.</text>
</comment>
<dbReference type="InterPro" id="IPR000873">
    <property type="entry name" value="AMP-dep_synth/lig_dom"/>
</dbReference>
<protein>
    <submittedName>
        <fullName evidence="5">Acyl-CoA synthetase (AMP-forming)/AMP-acid ligase II</fullName>
    </submittedName>
</protein>
<evidence type="ECO:0000259" key="4">
    <source>
        <dbReference type="Pfam" id="PF13193"/>
    </source>
</evidence>
<reference evidence="5 6" key="1">
    <citation type="journal article" date="2015" name="Stand. Genomic Sci.">
        <title>Genomic Encyclopedia of Bacterial and Archaeal Type Strains, Phase III: the genomes of soil and plant-associated and newly described type strains.</title>
        <authorList>
            <person name="Whitman W.B."/>
            <person name="Woyke T."/>
            <person name="Klenk H.P."/>
            <person name="Zhou Y."/>
            <person name="Lilburn T.G."/>
            <person name="Beck B.J."/>
            <person name="De Vos P."/>
            <person name="Vandamme P."/>
            <person name="Eisen J.A."/>
            <person name="Garrity G."/>
            <person name="Hugenholtz P."/>
            <person name="Kyrpides N.C."/>
        </authorList>
    </citation>
    <scope>NUCLEOTIDE SEQUENCE [LARGE SCALE GENOMIC DNA]</scope>
    <source>
        <strain evidence="5 6">ASC-9842</strain>
    </source>
</reference>
<name>A0A4Q7R7R9_9BURK</name>
<organism evidence="5 6">
    <name type="scientific">Cupriavidus agavae</name>
    <dbReference type="NCBI Taxonomy" id="1001822"/>
    <lineage>
        <taxon>Bacteria</taxon>
        <taxon>Pseudomonadati</taxon>
        <taxon>Pseudomonadota</taxon>
        <taxon>Betaproteobacteria</taxon>
        <taxon>Burkholderiales</taxon>
        <taxon>Burkholderiaceae</taxon>
        <taxon>Cupriavidus</taxon>
    </lineage>
</organism>
<keyword evidence="2 5" id="KW-0436">Ligase</keyword>
<accession>A0A4Q7R7R9</accession>
<sequence>MNLGRFVARSAQYWPDRAAILFADRHITFAELDARSSRLANALLDLGLHKGDRVAVQSWNRPELIELETALYKSGLVKVALNARLSDDEVLETLRNAEPAVLISGPAHAGRLHPLADAVPSVRHRLLFGGADPRFVDYERMLSQASDANPDVELADGDLAVLHYTSGSTGKLKAAMQTMGNRMASLRKVLTGRIRVNPGDVLALAGPITHASGMFIQPFLSQGGTILLHERFEPEAFLASVATHRVTHTFVVPTMINMLLAVPDRARFDLSTLRSMTYGSAPMAPARIVEAWHAFGPILSQGYGAGETTGGLVALTVDDHREAIEQGASERLSSCGRPFSEARVCLVDDAGQQVPTGEIGEIVIAGPDVFAGYWREPELTTAALRNGWLHTGDLARADDRGYLYIVDRKKDMIISGGFNVYPAEIETVLYQHPAVYEACVVGVPDPVWGESVKAVVVLREGANAQANDLIRHCAERLADFKKPRSVDVVAELPKNANGKLSRKAVREAFWKDHDRRVA</sequence>
<dbReference type="EMBL" id="SGXM01000015">
    <property type="protein sequence ID" value="RZT28855.1"/>
    <property type="molecule type" value="Genomic_DNA"/>
</dbReference>
<dbReference type="Proteomes" id="UP000291078">
    <property type="component" value="Unassembled WGS sequence"/>
</dbReference>
<evidence type="ECO:0000259" key="3">
    <source>
        <dbReference type="Pfam" id="PF00501"/>
    </source>
</evidence>
<evidence type="ECO:0000313" key="6">
    <source>
        <dbReference type="Proteomes" id="UP000291078"/>
    </source>
</evidence>
<dbReference type="PANTHER" id="PTHR43767:SF7">
    <property type="entry name" value="MEDIUM_LONG-CHAIN-FATTY-ACID--COA LIGASE FADD8"/>
    <property type="match status" value="1"/>
</dbReference>
<dbReference type="PROSITE" id="PS00455">
    <property type="entry name" value="AMP_BINDING"/>
    <property type="match status" value="1"/>
</dbReference>
<dbReference type="InterPro" id="IPR045851">
    <property type="entry name" value="AMP-bd_C_sf"/>
</dbReference>
<dbReference type="Gene3D" id="3.30.300.30">
    <property type="match status" value="1"/>
</dbReference>
<evidence type="ECO:0000256" key="2">
    <source>
        <dbReference type="ARBA" id="ARBA00022598"/>
    </source>
</evidence>
<dbReference type="InterPro" id="IPR025110">
    <property type="entry name" value="AMP-bd_C"/>
</dbReference>
<feature type="domain" description="AMP-binding enzyme C-terminal" evidence="4">
    <location>
        <begin position="424"/>
        <end position="499"/>
    </location>
</feature>
<dbReference type="InterPro" id="IPR020845">
    <property type="entry name" value="AMP-binding_CS"/>
</dbReference>
<feature type="domain" description="AMP-dependent synthetase/ligase" evidence="3">
    <location>
        <begin position="8"/>
        <end position="374"/>
    </location>
</feature>
<gene>
    <name evidence="5" type="ORF">EV147_5168</name>
</gene>
<proteinExistence type="inferred from homology"/>
<dbReference type="PANTHER" id="PTHR43767">
    <property type="entry name" value="LONG-CHAIN-FATTY-ACID--COA LIGASE"/>
    <property type="match status" value="1"/>
</dbReference>
<dbReference type="OrthoDB" id="9766486at2"/>
<evidence type="ECO:0000256" key="1">
    <source>
        <dbReference type="ARBA" id="ARBA00006432"/>
    </source>
</evidence>
<evidence type="ECO:0000313" key="5">
    <source>
        <dbReference type="EMBL" id="RZT28855.1"/>
    </source>
</evidence>
<dbReference type="FunFam" id="3.30.300.30:FF:000008">
    <property type="entry name" value="2,3-dihydroxybenzoate-AMP ligase"/>
    <property type="match status" value="1"/>
</dbReference>
<dbReference type="Gene3D" id="3.40.50.12780">
    <property type="entry name" value="N-terminal domain of ligase-like"/>
    <property type="match status" value="1"/>
</dbReference>
<dbReference type="SUPFAM" id="SSF56801">
    <property type="entry name" value="Acetyl-CoA synthetase-like"/>
    <property type="match status" value="1"/>
</dbReference>
<dbReference type="GO" id="GO:0016877">
    <property type="term" value="F:ligase activity, forming carbon-sulfur bonds"/>
    <property type="evidence" value="ECO:0007669"/>
    <property type="project" value="UniProtKB-ARBA"/>
</dbReference>
<dbReference type="CDD" id="cd17631">
    <property type="entry name" value="FACL_FadD13-like"/>
    <property type="match status" value="1"/>
</dbReference>
<dbReference type="Pfam" id="PF00501">
    <property type="entry name" value="AMP-binding"/>
    <property type="match status" value="1"/>
</dbReference>
<dbReference type="RefSeq" id="WP_130394045.1">
    <property type="nucleotide sequence ID" value="NZ_SGXM01000015.1"/>
</dbReference>
<dbReference type="Pfam" id="PF13193">
    <property type="entry name" value="AMP-binding_C"/>
    <property type="match status" value="1"/>
</dbReference>
<comment type="similarity">
    <text evidence="1">Belongs to the ATP-dependent AMP-binding enzyme family.</text>
</comment>
<keyword evidence="6" id="KW-1185">Reference proteome</keyword>
<dbReference type="InterPro" id="IPR050237">
    <property type="entry name" value="ATP-dep_AMP-bd_enzyme"/>
</dbReference>
<dbReference type="InterPro" id="IPR042099">
    <property type="entry name" value="ANL_N_sf"/>
</dbReference>
<dbReference type="AlphaFoldDB" id="A0A4Q7R7R9"/>